<keyword evidence="7" id="KW-0709">Segmentation polarity protein</keyword>
<evidence type="ECO:0000256" key="11">
    <source>
        <dbReference type="ARBA" id="ARBA00022837"/>
    </source>
</evidence>
<dbReference type="GO" id="GO:0007224">
    <property type="term" value="P:smoothened signaling pathway"/>
    <property type="evidence" value="ECO:0007669"/>
    <property type="project" value="TreeGrafter"/>
</dbReference>
<evidence type="ECO:0000256" key="1">
    <source>
        <dbReference type="ARBA" id="ARBA00004236"/>
    </source>
</evidence>
<keyword evidence="10" id="KW-0068">Autocatalytic cleavage</keyword>
<dbReference type="GO" id="GO:0016015">
    <property type="term" value="F:morphogen activity"/>
    <property type="evidence" value="ECO:0007669"/>
    <property type="project" value="UniProtKB-KW"/>
</dbReference>
<dbReference type="GO" id="GO:0008233">
    <property type="term" value="F:peptidase activity"/>
    <property type="evidence" value="ECO:0007669"/>
    <property type="project" value="UniProtKB-KW"/>
</dbReference>
<evidence type="ECO:0000256" key="9">
    <source>
        <dbReference type="ARBA" id="ARBA00022801"/>
    </source>
</evidence>
<evidence type="ECO:0000256" key="13">
    <source>
        <dbReference type="ARBA" id="ARBA00023301"/>
    </source>
</evidence>
<evidence type="ECO:0000313" key="16">
    <source>
        <dbReference type="EMBL" id="KFM74948.1"/>
    </source>
</evidence>
<proteinExistence type="inferred from homology"/>
<keyword evidence="13" id="KW-0504">Morphogen</keyword>
<comment type="similarity">
    <text evidence="2">Belongs to the hedgehog family.</text>
</comment>
<dbReference type="InterPro" id="IPR050387">
    <property type="entry name" value="Hedgehog_Signaling"/>
</dbReference>
<accession>A0A087UC59</accession>
<evidence type="ECO:0000256" key="8">
    <source>
        <dbReference type="ARBA" id="ARBA00022723"/>
    </source>
</evidence>
<dbReference type="PANTHER" id="PTHR11889:SF31">
    <property type="entry name" value="PROTEIN HEDGEHOG"/>
    <property type="match status" value="1"/>
</dbReference>
<evidence type="ECO:0000256" key="6">
    <source>
        <dbReference type="ARBA" id="ARBA00022670"/>
    </source>
</evidence>
<dbReference type="Gene3D" id="3.30.1380.10">
    <property type="match status" value="1"/>
</dbReference>
<dbReference type="InterPro" id="IPR001657">
    <property type="entry name" value="Hedgehog"/>
</dbReference>
<keyword evidence="9" id="KW-0378">Hydrolase</keyword>
<dbReference type="STRING" id="407821.A0A087UC59"/>
<dbReference type="SUPFAM" id="SSF55166">
    <property type="entry name" value="Hedgehog/DD-peptidase"/>
    <property type="match status" value="1"/>
</dbReference>
<dbReference type="GO" id="GO:0010468">
    <property type="term" value="P:regulation of gene expression"/>
    <property type="evidence" value="ECO:0007669"/>
    <property type="project" value="TreeGrafter"/>
</dbReference>
<evidence type="ECO:0000256" key="2">
    <source>
        <dbReference type="ARBA" id="ARBA00010649"/>
    </source>
</evidence>
<evidence type="ECO:0000256" key="12">
    <source>
        <dbReference type="ARBA" id="ARBA00023136"/>
    </source>
</evidence>
<dbReference type="InterPro" id="IPR009045">
    <property type="entry name" value="Zn_M74/Hedgehog-like"/>
</dbReference>
<dbReference type="PANTHER" id="PTHR11889">
    <property type="entry name" value="HEDGEHOG"/>
    <property type="match status" value="1"/>
</dbReference>
<keyword evidence="17" id="KW-1185">Reference proteome</keyword>
<evidence type="ECO:0000259" key="15">
    <source>
        <dbReference type="Pfam" id="PF01085"/>
    </source>
</evidence>
<dbReference type="AlphaFoldDB" id="A0A087UC59"/>
<protein>
    <recommendedName>
        <fullName evidence="3">Protein hedgehog</fullName>
    </recommendedName>
</protein>
<evidence type="ECO:0000256" key="4">
    <source>
        <dbReference type="ARBA" id="ARBA00022473"/>
    </source>
</evidence>
<evidence type="ECO:0000256" key="14">
    <source>
        <dbReference type="ARBA" id="ARBA00045369"/>
    </source>
</evidence>
<organism evidence="16 17">
    <name type="scientific">Stegodyphus mimosarum</name>
    <name type="common">African social velvet spider</name>
    <dbReference type="NCBI Taxonomy" id="407821"/>
    <lineage>
        <taxon>Eukaryota</taxon>
        <taxon>Metazoa</taxon>
        <taxon>Ecdysozoa</taxon>
        <taxon>Arthropoda</taxon>
        <taxon>Chelicerata</taxon>
        <taxon>Arachnida</taxon>
        <taxon>Araneae</taxon>
        <taxon>Araneomorphae</taxon>
        <taxon>Entelegynae</taxon>
        <taxon>Eresoidea</taxon>
        <taxon>Eresidae</taxon>
        <taxon>Stegodyphus</taxon>
    </lineage>
</organism>
<evidence type="ECO:0000256" key="3">
    <source>
        <dbReference type="ARBA" id="ARBA00021970"/>
    </source>
</evidence>
<sequence>MSCGPGRGAYRRRSARKLTPLVFKQHIPNIAEHSLGASGPPEGKITRDDARFKNLVPNYNMDIVFKDEEGTAADRLMTKRCKEKLDTLAISVMNQWPGIRLRVTEGYDEEVHHSRNSLHYEGRAVDITTS</sequence>
<gene>
    <name evidence="16" type="ORF">X975_13970</name>
</gene>
<evidence type="ECO:0000313" key="17">
    <source>
        <dbReference type="Proteomes" id="UP000054359"/>
    </source>
</evidence>
<keyword evidence="4" id="KW-0217">Developmental protein</keyword>
<keyword evidence="8" id="KW-0479">Metal-binding</keyword>
<dbReference type="GO" id="GO:0007367">
    <property type="term" value="P:segment polarity determination"/>
    <property type="evidence" value="ECO:0007669"/>
    <property type="project" value="UniProtKB-KW"/>
</dbReference>
<dbReference type="GO" id="GO:0009653">
    <property type="term" value="P:anatomical structure morphogenesis"/>
    <property type="evidence" value="ECO:0007669"/>
    <property type="project" value="UniProtKB-KW"/>
</dbReference>
<dbReference type="InterPro" id="IPR000320">
    <property type="entry name" value="Hedgehog_signalling_dom"/>
</dbReference>
<dbReference type="PRINTS" id="PR00632">
    <property type="entry name" value="SONICHHOG"/>
</dbReference>
<dbReference type="EMBL" id="KK119169">
    <property type="protein sequence ID" value="KFM74948.1"/>
    <property type="molecule type" value="Genomic_DNA"/>
</dbReference>
<dbReference type="Pfam" id="PF01085">
    <property type="entry name" value="HH_signal"/>
    <property type="match status" value="1"/>
</dbReference>
<dbReference type="GO" id="GO:0005615">
    <property type="term" value="C:extracellular space"/>
    <property type="evidence" value="ECO:0007669"/>
    <property type="project" value="TreeGrafter"/>
</dbReference>
<keyword evidence="6" id="KW-0645">Protease</keyword>
<evidence type="ECO:0000256" key="10">
    <source>
        <dbReference type="ARBA" id="ARBA00022813"/>
    </source>
</evidence>
<comment type="subcellular location">
    <subcellularLocation>
        <location evidence="1">Cell membrane</location>
    </subcellularLocation>
</comment>
<evidence type="ECO:0000256" key="7">
    <source>
        <dbReference type="ARBA" id="ARBA00022716"/>
    </source>
</evidence>
<evidence type="ECO:0000256" key="5">
    <source>
        <dbReference type="ARBA" id="ARBA00022475"/>
    </source>
</evidence>
<dbReference type="OrthoDB" id="5212at2759"/>
<keyword evidence="12" id="KW-0472">Membrane</keyword>
<dbReference type="GO" id="GO:0001708">
    <property type="term" value="P:cell fate specification"/>
    <property type="evidence" value="ECO:0007669"/>
    <property type="project" value="TreeGrafter"/>
</dbReference>
<dbReference type="GO" id="GO:0005886">
    <property type="term" value="C:plasma membrane"/>
    <property type="evidence" value="ECO:0007669"/>
    <property type="project" value="UniProtKB-SubCell"/>
</dbReference>
<dbReference type="GO" id="GO:0006508">
    <property type="term" value="P:proteolysis"/>
    <property type="evidence" value="ECO:0007669"/>
    <property type="project" value="UniProtKB-KW"/>
</dbReference>
<comment type="function">
    <text evidence="14">The C-terminal part of the hedgehog protein precursor displays an autoproteolysis activity that results in the cleavage of the full-length protein into two parts (N-product and C-product). In addition, the C-terminal part displays a cholesterol transferase activity that results by the covalent attachment of a cholesterol moiety to the C-terminal of the newly generated N-product. Once cleaved, the C-product has no signaling activity and diffuses from the cell.</text>
</comment>
<dbReference type="GO" id="GO:0005509">
    <property type="term" value="F:calcium ion binding"/>
    <property type="evidence" value="ECO:0007669"/>
    <property type="project" value="TreeGrafter"/>
</dbReference>
<feature type="non-terminal residue" evidence="16">
    <location>
        <position position="130"/>
    </location>
</feature>
<name>A0A087UC59_STEMI</name>
<keyword evidence="5" id="KW-1003">Cell membrane</keyword>
<dbReference type="GO" id="GO:0005113">
    <property type="term" value="F:patched binding"/>
    <property type="evidence" value="ECO:0007669"/>
    <property type="project" value="TreeGrafter"/>
</dbReference>
<feature type="domain" description="Hedgehog N-terminal signalling" evidence="15">
    <location>
        <begin position="3"/>
        <end position="130"/>
    </location>
</feature>
<reference evidence="16 17" key="1">
    <citation type="submission" date="2013-11" db="EMBL/GenBank/DDBJ databases">
        <title>Genome sequencing of Stegodyphus mimosarum.</title>
        <authorList>
            <person name="Bechsgaard J."/>
        </authorList>
    </citation>
    <scope>NUCLEOTIDE SEQUENCE [LARGE SCALE GENOMIC DNA]</scope>
</reference>
<keyword evidence="11" id="KW-0106">Calcium</keyword>
<dbReference type="GO" id="GO:0007267">
    <property type="term" value="P:cell-cell signaling"/>
    <property type="evidence" value="ECO:0007669"/>
    <property type="project" value="InterPro"/>
</dbReference>
<dbReference type="Proteomes" id="UP000054359">
    <property type="component" value="Unassembled WGS sequence"/>
</dbReference>